<gene>
    <name evidence="3" type="ORF">ACFQ4A_11925</name>
</gene>
<feature type="transmembrane region" description="Helical" evidence="2">
    <location>
        <begin position="20"/>
        <end position="39"/>
    </location>
</feature>
<keyword evidence="4" id="KW-1185">Reference proteome</keyword>
<evidence type="ECO:0000313" key="4">
    <source>
        <dbReference type="Proteomes" id="UP001597178"/>
    </source>
</evidence>
<protein>
    <recommendedName>
        <fullName evidence="5">PH domain-containing protein</fullName>
    </recommendedName>
</protein>
<feature type="transmembrane region" description="Helical" evidence="2">
    <location>
        <begin position="51"/>
        <end position="71"/>
    </location>
</feature>
<feature type="transmembrane region" description="Helical" evidence="2">
    <location>
        <begin position="409"/>
        <end position="435"/>
    </location>
</feature>
<sequence length="582" mass="64576">MSFHYGSDAPEINNPFKQEGLLYLLSGIVISIIGVLSLLTLRGQIVESGLAAGWLGLGITLILLAGGVHFITQGLFKISRFYVGRGVPASLSKNRAQSEKATNEPGVYYKTNAIAQMMMGRKNLTFQEPVTLFDRLLYSIFPNFIFLPISMRNYLHILVRNTGYALIALFVYFLALLSGTIGLTLLTQSSFSEWLGMAVCLFLFALWLGSPISVKKIRTNQLYAGQKSHLIWVIVLAILIPAIGEMVLRQGVTIPEAPFNPALALVVFYILTIIVCTAGITLAKLRSELTKPLTEVSESIDHWQENVHPKDFFRALDLEMADLRYKEIPNRVYRELNPNLNMEGSMDKGSFEGDTIQETQPIYQEINYPESLKKIRFGVAISGHALIIKAAFLLFTLNQGGIGSLSINSLFSGIFFPGICLAAGIALLTFAHLYWGEMQFKSYLVQFQGEGTYTESKLSVGMAITDSTRSENTVVRTSFSTWFLVTEIITSTQARSGRNTLDGARYILSMYKSDELLKHLVGQVNHFLEDRQLIAVSASEKDYEAVKALYATNDAAPGLGNIKAPQQPELAGSYRQQEEGDY</sequence>
<evidence type="ECO:0008006" key="5">
    <source>
        <dbReference type="Google" id="ProtNLM"/>
    </source>
</evidence>
<feature type="transmembrane region" description="Helical" evidence="2">
    <location>
        <begin position="136"/>
        <end position="155"/>
    </location>
</feature>
<name>A0ABW3ZVV1_9BACI</name>
<accession>A0ABW3ZVV1</accession>
<keyword evidence="2" id="KW-0472">Membrane</keyword>
<feature type="transmembrane region" description="Helical" evidence="2">
    <location>
        <begin position="191"/>
        <end position="209"/>
    </location>
</feature>
<feature type="region of interest" description="Disordered" evidence="1">
    <location>
        <begin position="556"/>
        <end position="582"/>
    </location>
</feature>
<comment type="caution">
    <text evidence="3">The sequence shown here is derived from an EMBL/GenBank/DDBJ whole genome shotgun (WGS) entry which is preliminary data.</text>
</comment>
<evidence type="ECO:0000256" key="2">
    <source>
        <dbReference type="SAM" id="Phobius"/>
    </source>
</evidence>
<feature type="transmembrane region" description="Helical" evidence="2">
    <location>
        <begin position="162"/>
        <end position="185"/>
    </location>
</feature>
<proteinExistence type="predicted"/>
<keyword evidence="2" id="KW-1133">Transmembrane helix</keyword>
<organism evidence="3 4">
    <name type="scientific">Lentibacillus salinarum</name>
    <dbReference type="NCBI Taxonomy" id="446820"/>
    <lineage>
        <taxon>Bacteria</taxon>
        <taxon>Bacillati</taxon>
        <taxon>Bacillota</taxon>
        <taxon>Bacilli</taxon>
        <taxon>Bacillales</taxon>
        <taxon>Bacillaceae</taxon>
        <taxon>Lentibacillus</taxon>
    </lineage>
</organism>
<dbReference type="RefSeq" id="WP_382400835.1">
    <property type="nucleotide sequence ID" value="NZ_JBHTNH010000025.1"/>
</dbReference>
<feature type="transmembrane region" description="Helical" evidence="2">
    <location>
        <begin position="262"/>
        <end position="283"/>
    </location>
</feature>
<reference evidence="4" key="1">
    <citation type="journal article" date="2019" name="Int. J. Syst. Evol. Microbiol.">
        <title>The Global Catalogue of Microorganisms (GCM) 10K type strain sequencing project: providing services to taxonomists for standard genome sequencing and annotation.</title>
        <authorList>
            <consortium name="The Broad Institute Genomics Platform"/>
            <consortium name="The Broad Institute Genome Sequencing Center for Infectious Disease"/>
            <person name="Wu L."/>
            <person name="Ma J."/>
        </authorList>
    </citation>
    <scope>NUCLEOTIDE SEQUENCE [LARGE SCALE GENOMIC DNA]</scope>
    <source>
        <strain evidence="4">CCUG 54822</strain>
    </source>
</reference>
<feature type="transmembrane region" description="Helical" evidence="2">
    <location>
        <begin position="377"/>
        <end position="397"/>
    </location>
</feature>
<dbReference type="Proteomes" id="UP001597178">
    <property type="component" value="Unassembled WGS sequence"/>
</dbReference>
<evidence type="ECO:0000256" key="1">
    <source>
        <dbReference type="SAM" id="MobiDB-lite"/>
    </source>
</evidence>
<feature type="transmembrane region" description="Helical" evidence="2">
    <location>
        <begin position="230"/>
        <end position="250"/>
    </location>
</feature>
<dbReference type="EMBL" id="JBHTNH010000025">
    <property type="protein sequence ID" value="MFD1362364.1"/>
    <property type="molecule type" value="Genomic_DNA"/>
</dbReference>
<evidence type="ECO:0000313" key="3">
    <source>
        <dbReference type="EMBL" id="MFD1362364.1"/>
    </source>
</evidence>
<keyword evidence="2" id="KW-0812">Transmembrane</keyword>